<evidence type="ECO:0000256" key="1">
    <source>
        <dbReference type="SAM" id="MobiDB-lite"/>
    </source>
</evidence>
<evidence type="ECO:0000313" key="3">
    <source>
        <dbReference type="Proteomes" id="UP000534286"/>
    </source>
</evidence>
<evidence type="ECO:0000313" key="2">
    <source>
        <dbReference type="EMBL" id="MBB4936571.1"/>
    </source>
</evidence>
<feature type="region of interest" description="Disordered" evidence="1">
    <location>
        <begin position="90"/>
        <end position="112"/>
    </location>
</feature>
<dbReference type="RefSeq" id="WP_184753099.1">
    <property type="nucleotide sequence ID" value="NZ_BAABEK010000078.1"/>
</dbReference>
<dbReference type="AlphaFoldDB" id="A0A7W7W7A0"/>
<reference evidence="2 3" key="1">
    <citation type="submission" date="2020-08" db="EMBL/GenBank/DDBJ databases">
        <title>Sequencing the genomes of 1000 actinobacteria strains.</title>
        <authorList>
            <person name="Klenk H.-P."/>
        </authorList>
    </citation>
    <scope>NUCLEOTIDE SEQUENCE [LARGE SCALE GENOMIC DNA]</scope>
    <source>
        <strain evidence="2 3">DSM 43023</strain>
    </source>
</reference>
<protein>
    <submittedName>
        <fullName evidence="2">tRNA(Arg) A34 adenosine deaminase TadA</fullName>
    </submittedName>
</protein>
<accession>A0A7W7W7A0</accession>
<comment type="caution">
    <text evidence="2">The sequence shown here is derived from an EMBL/GenBank/DDBJ whole genome shotgun (WGS) entry which is preliminary data.</text>
</comment>
<organism evidence="2 3">
    <name type="scientific">Streptosporangium album</name>
    <dbReference type="NCBI Taxonomy" id="47479"/>
    <lineage>
        <taxon>Bacteria</taxon>
        <taxon>Bacillati</taxon>
        <taxon>Actinomycetota</taxon>
        <taxon>Actinomycetes</taxon>
        <taxon>Streptosporangiales</taxon>
        <taxon>Streptosporangiaceae</taxon>
        <taxon>Streptosporangium</taxon>
    </lineage>
</organism>
<sequence>MPHERPCGLKMGPSLTAYPIAARTERATAPRMEGLSQRALARKVRGFTSDGGRGVEVPIPAAMLDHDVIVEVGGTAPVKQRLTAHAMLDAADQHPQTPEVGATDAETTPTLF</sequence>
<proteinExistence type="predicted"/>
<name>A0A7W7W7A0_9ACTN</name>
<dbReference type="EMBL" id="JACHJU010000001">
    <property type="protein sequence ID" value="MBB4936571.1"/>
    <property type="molecule type" value="Genomic_DNA"/>
</dbReference>
<gene>
    <name evidence="2" type="ORF">FHR32_000876</name>
</gene>
<dbReference type="Proteomes" id="UP000534286">
    <property type="component" value="Unassembled WGS sequence"/>
</dbReference>
<keyword evidence="3" id="KW-1185">Reference proteome</keyword>